<feature type="compositionally biased region" description="Polar residues" evidence="9">
    <location>
        <begin position="98"/>
        <end position="108"/>
    </location>
</feature>
<evidence type="ECO:0000313" key="12">
    <source>
        <dbReference type="EMBL" id="KAG8366441.1"/>
    </source>
</evidence>
<keyword evidence="5" id="KW-0472">Membrane</keyword>
<evidence type="ECO:0000313" key="13">
    <source>
        <dbReference type="Proteomes" id="UP000826271"/>
    </source>
</evidence>
<keyword evidence="3" id="KW-0336">GPI-anchor</keyword>
<keyword evidence="8" id="KW-0449">Lipoprotein</keyword>
<evidence type="ECO:0000256" key="10">
    <source>
        <dbReference type="SAM" id="SignalP"/>
    </source>
</evidence>
<feature type="compositionally biased region" description="Gly residues" evidence="9">
    <location>
        <begin position="151"/>
        <end position="197"/>
    </location>
</feature>
<keyword evidence="13" id="KW-1185">Reference proteome</keyword>
<dbReference type="GO" id="GO:0005886">
    <property type="term" value="C:plasma membrane"/>
    <property type="evidence" value="ECO:0007669"/>
    <property type="project" value="UniProtKB-SubCell"/>
</dbReference>
<feature type="compositionally biased region" description="Low complexity" evidence="9">
    <location>
        <begin position="118"/>
        <end position="150"/>
    </location>
</feature>
<evidence type="ECO:0000256" key="7">
    <source>
        <dbReference type="ARBA" id="ARBA00023180"/>
    </source>
</evidence>
<keyword evidence="6" id="KW-1015">Disulfide bond</keyword>
<evidence type="ECO:0000256" key="9">
    <source>
        <dbReference type="SAM" id="MobiDB-lite"/>
    </source>
</evidence>
<evidence type="ECO:0000256" key="1">
    <source>
        <dbReference type="ARBA" id="ARBA00004609"/>
    </source>
</evidence>
<dbReference type="InterPro" id="IPR012946">
    <property type="entry name" value="X8"/>
</dbReference>
<keyword evidence="4 10" id="KW-0732">Signal</keyword>
<feature type="region of interest" description="Disordered" evidence="9">
    <location>
        <begin position="98"/>
        <end position="224"/>
    </location>
</feature>
<dbReference type="PANTHER" id="PTHR31044">
    <property type="entry name" value="BETA-1,3 GLUCANASE"/>
    <property type="match status" value="1"/>
</dbReference>
<evidence type="ECO:0000256" key="2">
    <source>
        <dbReference type="ARBA" id="ARBA00022475"/>
    </source>
</evidence>
<dbReference type="InterPro" id="IPR044788">
    <property type="entry name" value="X8_dom_prot"/>
</dbReference>
<dbReference type="AlphaFoldDB" id="A0AAV6W7J8"/>
<dbReference type="GO" id="GO:0098552">
    <property type="term" value="C:side of membrane"/>
    <property type="evidence" value="ECO:0007669"/>
    <property type="project" value="UniProtKB-KW"/>
</dbReference>
<evidence type="ECO:0000256" key="4">
    <source>
        <dbReference type="ARBA" id="ARBA00022729"/>
    </source>
</evidence>
<dbReference type="PANTHER" id="PTHR31044:SF60">
    <property type="entry name" value="PLASMODESMATA CALLOSE-BINDING PROTEIN 4"/>
    <property type="match status" value="1"/>
</dbReference>
<dbReference type="Proteomes" id="UP000826271">
    <property type="component" value="Unassembled WGS sequence"/>
</dbReference>
<reference evidence="12" key="1">
    <citation type="submission" date="2019-10" db="EMBL/GenBank/DDBJ databases">
        <authorList>
            <person name="Zhang R."/>
            <person name="Pan Y."/>
            <person name="Wang J."/>
            <person name="Ma R."/>
            <person name="Yu S."/>
        </authorList>
    </citation>
    <scope>NUCLEOTIDE SEQUENCE</scope>
    <source>
        <strain evidence="12">LA-IB0</strain>
        <tissue evidence="12">Leaf</tissue>
    </source>
</reference>
<proteinExistence type="predicted"/>
<gene>
    <name evidence="12" type="ORF">BUALT_Bualt17G0080100</name>
</gene>
<evidence type="ECO:0000259" key="11">
    <source>
        <dbReference type="SMART" id="SM00768"/>
    </source>
</evidence>
<feature type="signal peptide" evidence="10">
    <location>
        <begin position="1"/>
        <end position="20"/>
    </location>
</feature>
<comment type="caution">
    <text evidence="12">The sequence shown here is derived from an EMBL/GenBank/DDBJ whole genome shotgun (WGS) entry which is preliminary data.</text>
</comment>
<dbReference type="GO" id="GO:0009506">
    <property type="term" value="C:plasmodesma"/>
    <property type="evidence" value="ECO:0007669"/>
    <property type="project" value="UniProtKB-ARBA"/>
</dbReference>
<comment type="subcellular location">
    <subcellularLocation>
        <location evidence="1">Cell membrane</location>
        <topology evidence="1">Lipid-anchor</topology>
        <topology evidence="1">GPI-anchor</topology>
    </subcellularLocation>
</comment>
<feature type="chain" id="PRO_5043496225" description="X8 domain-containing protein" evidence="10">
    <location>
        <begin position="21"/>
        <end position="260"/>
    </location>
</feature>
<dbReference type="FunFam" id="1.20.58.1040:FF:000001">
    <property type="entry name" value="Glucan endo-1,3-beta-glucosidase 4"/>
    <property type="match status" value="1"/>
</dbReference>
<protein>
    <recommendedName>
        <fullName evidence="11">X8 domain-containing protein</fullName>
    </recommendedName>
</protein>
<dbReference type="SMART" id="SM00768">
    <property type="entry name" value="X8"/>
    <property type="match status" value="1"/>
</dbReference>
<sequence>MAVFVMGLVLLLAMAAHSDATYCVCNSGVSESVLQSNIDYACGAGADCSAISQNGACFNPNTVRDHCNYAVNSYYQRKGQVPGSCDFHGSATVTANPPSSVGSGCVYQSSPSNGGGTTTPTPGTSTPTPGTSTPTPGTSTPTPGTGTPTPGMGGTPNTGTGGTPNTGTGGTPNTGTGGTPNTGIGGTPNTGIGGSPNMGGSTNPGMVPGSTMSPPGFGLGPTGSGFGNTDSSISVKLLSRSSIASVALTLLISGLMCQRI</sequence>
<feature type="domain" description="X8" evidence="11">
    <location>
        <begin position="21"/>
        <end position="107"/>
    </location>
</feature>
<keyword evidence="2" id="KW-1003">Cell membrane</keyword>
<dbReference type="Gene3D" id="1.20.58.1040">
    <property type="match status" value="1"/>
</dbReference>
<evidence type="ECO:0000256" key="3">
    <source>
        <dbReference type="ARBA" id="ARBA00022622"/>
    </source>
</evidence>
<keyword evidence="7" id="KW-0325">Glycoprotein</keyword>
<evidence type="ECO:0000256" key="5">
    <source>
        <dbReference type="ARBA" id="ARBA00023136"/>
    </source>
</evidence>
<dbReference type="EMBL" id="WHWC01000017">
    <property type="protein sequence ID" value="KAG8366441.1"/>
    <property type="molecule type" value="Genomic_DNA"/>
</dbReference>
<organism evidence="12 13">
    <name type="scientific">Buddleja alternifolia</name>
    <dbReference type="NCBI Taxonomy" id="168488"/>
    <lineage>
        <taxon>Eukaryota</taxon>
        <taxon>Viridiplantae</taxon>
        <taxon>Streptophyta</taxon>
        <taxon>Embryophyta</taxon>
        <taxon>Tracheophyta</taxon>
        <taxon>Spermatophyta</taxon>
        <taxon>Magnoliopsida</taxon>
        <taxon>eudicotyledons</taxon>
        <taxon>Gunneridae</taxon>
        <taxon>Pentapetalae</taxon>
        <taxon>asterids</taxon>
        <taxon>lamiids</taxon>
        <taxon>Lamiales</taxon>
        <taxon>Scrophulariaceae</taxon>
        <taxon>Buddlejeae</taxon>
        <taxon>Buddleja</taxon>
    </lineage>
</organism>
<dbReference type="Pfam" id="PF07983">
    <property type="entry name" value="X8"/>
    <property type="match status" value="1"/>
</dbReference>
<accession>A0AAV6W7J8</accession>
<evidence type="ECO:0000256" key="6">
    <source>
        <dbReference type="ARBA" id="ARBA00023157"/>
    </source>
</evidence>
<name>A0AAV6W7J8_9LAMI</name>
<evidence type="ECO:0000256" key="8">
    <source>
        <dbReference type="ARBA" id="ARBA00023288"/>
    </source>
</evidence>